<sequence length="311" mass="35498">MLELYRQQTGLEVSTTDLQLRGKHTRSANTVRTFPHQENASDDDFPVNSLHLKFDVGSVPESEVMKAAELRLYRSALKHSNNVKKQRVEVSEVLRPGVVRLLDTRTLNVRDDGWETFDVLPALLRWREKPSSNKGLLVEVKDASGEDLSQVEHVQLRRSRRSSSDVKDEEKLWAKERPVLVTFTDDGADRGRKKRAAEKKHKRKGRRDNCRRHALYVDFSDVGWNDWIVAPPGYHAYYCHGDCPFPLPEHLNSTNHAIVQTLVNSVNPGAVPRACCVPTELSPISMLYIDEYDKVVLKNYHDMVVEGCGCR</sequence>
<name>A0A9N6WVU1_9CRUS</name>
<feature type="region of interest" description="Disordered" evidence="11">
    <location>
        <begin position="185"/>
        <end position="205"/>
    </location>
</feature>
<dbReference type="AlphaFoldDB" id="A0A9N6WVU1"/>
<dbReference type="SUPFAM" id="SSF57501">
    <property type="entry name" value="Cystine-knot cytokines"/>
    <property type="match status" value="1"/>
</dbReference>
<dbReference type="EMBL" id="OC988925">
    <property type="protein sequence ID" value="CAG4645580.1"/>
    <property type="molecule type" value="Genomic_DNA"/>
</dbReference>
<dbReference type="PRINTS" id="PR00669">
    <property type="entry name" value="INHIBINA"/>
</dbReference>
<feature type="compositionally biased region" description="Basic residues" evidence="11">
    <location>
        <begin position="191"/>
        <end position="205"/>
    </location>
</feature>
<dbReference type="InterPro" id="IPR001839">
    <property type="entry name" value="TGF-b_C"/>
</dbReference>
<evidence type="ECO:0000256" key="10">
    <source>
        <dbReference type="RuleBase" id="RU000354"/>
    </source>
</evidence>
<keyword evidence="3" id="KW-0217">Developmental protein</keyword>
<keyword evidence="4" id="KW-0964">Secreted</keyword>
<evidence type="ECO:0000256" key="9">
    <source>
        <dbReference type="ARBA" id="ARBA00023180"/>
    </source>
</evidence>
<dbReference type="InterPro" id="IPR017948">
    <property type="entry name" value="TGFb_CS"/>
</dbReference>
<dbReference type="SMART" id="SM00204">
    <property type="entry name" value="TGFB"/>
    <property type="match status" value="1"/>
</dbReference>
<evidence type="ECO:0000256" key="6">
    <source>
        <dbReference type="ARBA" id="ARBA00022782"/>
    </source>
</evidence>
<keyword evidence="9" id="KW-0325">Glycoprotein</keyword>
<dbReference type="GO" id="GO:0051240">
    <property type="term" value="P:positive regulation of multicellular organismal process"/>
    <property type="evidence" value="ECO:0007669"/>
    <property type="project" value="UniProtKB-ARBA"/>
</dbReference>
<evidence type="ECO:0000256" key="3">
    <source>
        <dbReference type="ARBA" id="ARBA00022473"/>
    </source>
</evidence>
<dbReference type="Pfam" id="PF00688">
    <property type="entry name" value="TGFb_propeptide"/>
    <property type="match status" value="1"/>
</dbReference>
<accession>A0A9N6WVU1</accession>
<dbReference type="Gene3D" id="2.60.120.970">
    <property type="match status" value="1"/>
</dbReference>
<evidence type="ECO:0000256" key="7">
    <source>
        <dbReference type="ARBA" id="ARBA00023030"/>
    </source>
</evidence>
<dbReference type="PROSITE" id="PS00250">
    <property type="entry name" value="TGF_BETA_1"/>
    <property type="match status" value="1"/>
</dbReference>
<dbReference type="GO" id="GO:0005615">
    <property type="term" value="C:extracellular space"/>
    <property type="evidence" value="ECO:0007669"/>
    <property type="project" value="TreeGrafter"/>
</dbReference>
<keyword evidence="7 10" id="KW-0339">Growth factor</keyword>
<evidence type="ECO:0000313" key="13">
    <source>
        <dbReference type="EMBL" id="CAG4645580.1"/>
    </source>
</evidence>
<protein>
    <submittedName>
        <fullName evidence="13">EOG090X07KO</fullName>
    </submittedName>
</protein>
<evidence type="ECO:0000256" key="1">
    <source>
        <dbReference type="ARBA" id="ARBA00004613"/>
    </source>
</evidence>
<evidence type="ECO:0000256" key="11">
    <source>
        <dbReference type="SAM" id="MobiDB-lite"/>
    </source>
</evidence>
<dbReference type="InterPro" id="IPR029034">
    <property type="entry name" value="Cystine-knot_cytokine"/>
</dbReference>
<keyword evidence="5" id="KW-0732">Signal</keyword>
<dbReference type="Pfam" id="PF00019">
    <property type="entry name" value="TGF_beta"/>
    <property type="match status" value="1"/>
</dbReference>
<comment type="similarity">
    <text evidence="2 10">Belongs to the TGF-beta family.</text>
</comment>
<feature type="domain" description="TGF-beta family profile" evidence="12">
    <location>
        <begin position="192"/>
        <end position="311"/>
    </location>
</feature>
<dbReference type="PANTHER" id="PTHR11848:SF263">
    <property type="entry name" value="PROTEIN DECAPENTAPLEGIC"/>
    <property type="match status" value="1"/>
</dbReference>
<dbReference type="Gene3D" id="2.10.90.10">
    <property type="entry name" value="Cystine-knot cytokines"/>
    <property type="match status" value="1"/>
</dbReference>
<dbReference type="PANTHER" id="PTHR11848">
    <property type="entry name" value="TGF-BETA FAMILY"/>
    <property type="match status" value="1"/>
</dbReference>
<dbReference type="GO" id="GO:0008083">
    <property type="term" value="F:growth factor activity"/>
    <property type="evidence" value="ECO:0007669"/>
    <property type="project" value="UniProtKB-KW"/>
</dbReference>
<dbReference type="InterPro" id="IPR001111">
    <property type="entry name" value="TGF-b_propeptide"/>
</dbReference>
<organism evidence="13">
    <name type="scientific">Lynceus sp. MCZ IZ 141354</name>
    <dbReference type="NCBI Taxonomy" id="1930659"/>
    <lineage>
        <taxon>Eukaryota</taxon>
        <taxon>Metazoa</taxon>
        <taxon>Ecdysozoa</taxon>
        <taxon>Arthropoda</taxon>
        <taxon>Crustacea</taxon>
        <taxon>Branchiopoda</taxon>
        <taxon>Diplostraca</taxon>
        <taxon>Laevicaudata</taxon>
        <taxon>Lynceidae</taxon>
        <taxon>Lynceus</taxon>
    </lineage>
</organism>
<dbReference type="GO" id="GO:0005125">
    <property type="term" value="F:cytokine activity"/>
    <property type="evidence" value="ECO:0007669"/>
    <property type="project" value="TreeGrafter"/>
</dbReference>
<proteinExistence type="inferred from homology"/>
<dbReference type="CDD" id="cd13760">
    <property type="entry name" value="TGF_beta_BMP2_like"/>
    <property type="match status" value="1"/>
</dbReference>
<evidence type="ECO:0000256" key="8">
    <source>
        <dbReference type="ARBA" id="ARBA00023157"/>
    </source>
</evidence>
<dbReference type="GO" id="GO:0051094">
    <property type="term" value="P:positive regulation of developmental process"/>
    <property type="evidence" value="ECO:0007669"/>
    <property type="project" value="UniProtKB-ARBA"/>
</dbReference>
<dbReference type="PROSITE" id="PS51362">
    <property type="entry name" value="TGF_BETA_2"/>
    <property type="match status" value="1"/>
</dbReference>
<dbReference type="InterPro" id="IPR015615">
    <property type="entry name" value="TGF-beta-rel"/>
</dbReference>
<keyword evidence="6" id="KW-0221">Differentiation</keyword>
<evidence type="ECO:0000256" key="2">
    <source>
        <dbReference type="ARBA" id="ARBA00006656"/>
    </source>
</evidence>
<dbReference type="GO" id="GO:0030154">
    <property type="term" value="P:cell differentiation"/>
    <property type="evidence" value="ECO:0007669"/>
    <property type="project" value="UniProtKB-KW"/>
</dbReference>
<evidence type="ECO:0000256" key="5">
    <source>
        <dbReference type="ARBA" id="ARBA00022729"/>
    </source>
</evidence>
<gene>
    <name evidence="13" type="primary">EOG090X07KO</name>
</gene>
<reference evidence="13" key="1">
    <citation type="submission" date="2021-04" db="EMBL/GenBank/DDBJ databases">
        <authorList>
            <person name="Cornetti L."/>
        </authorList>
    </citation>
    <scope>NUCLEOTIDE SEQUENCE</scope>
</reference>
<comment type="subcellular location">
    <subcellularLocation>
        <location evidence="1">Secreted</location>
    </subcellularLocation>
</comment>
<keyword evidence="8" id="KW-1015">Disulfide bond</keyword>
<dbReference type="FunFam" id="2.10.90.10:FF:000103">
    <property type="entry name" value="Bone morphogenetic protein 16"/>
    <property type="match status" value="1"/>
</dbReference>
<evidence type="ECO:0000256" key="4">
    <source>
        <dbReference type="ARBA" id="ARBA00022525"/>
    </source>
</evidence>
<evidence type="ECO:0000259" key="12">
    <source>
        <dbReference type="PROSITE" id="PS51362"/>
    </source>
</evidence>